<dbReference type="PANTHER" id="PTHR24068">
    <property type="entry name" value="UBIQUITIN-CONJUGATING ENZYME E2"/>
    <property type="match status" value="1"/>
</dbReference>
<dbReference type="Pfam" id="PF00179">
    <property type="entry name" value="UQ_con"/>
    <property type="match status" value="1"/>
</dbReference>
<evidence type="ECO:0000256" key="7">
    <source>
        <dbReference type="RuleBase" id="RU362109"/>
    </source>
</evidence>
<keyword evidence="3 7" id="KW-0833">Ubl conjugation pathway</keyword>
<comment type="pathway">
    <text evidence="5">Protein modification.</text>
</comment>
<feature type="region of interest" description="Disordered" evidence="8">
    <location>
        <begin position="1"/>
        <end position="46"/>
    </location>
</feature>
<name>A0A5N5GZA1_9ROSA</name>
<evidence type="ECO:0000256" key="4">
    <source>
        <dbReference type="ARBA" id="ARBA00022840"/>
    </source>
</evidence>
<keyword evidence="9" id="KW-0812">Transmembrane</keyword>
<dbReference type="CDD" id="cd23792">
    <property type="entry name" value="UBCc_UBE2D"/>
    <property type="match status" value="1"/>
</dbReference>
<dbReference type="GO" id="GO:0004842">
    <property type="term" value="F:ubiquitin-protein transferase activity"/>
    <property type="evidence" value="ECO:0007669"/>
    <property type="project" value="UniProtKB-ARBA"/>
</dbReference>
<sequence length="389" mass="43258">MADGSSLPPPPGRNQSKASSARHVAFSETASAPSKVREQPYPVPDLDHERPKRIRPGCYACCAWCCLVFFAIVILALIIGFICVAIFHSYLPTIYIRRFNATSLNFTKNHNNIVLKGKVDFLVEFFNKNDKTELKYGAFKIKVTSAHIPLGITQFSQFTQGHKNTKSLNGTVRVNKSKIDKDDADQLKIDMKNRDMTLNLAMTGSVSFPIGGIPFNDIPIISNCDAKQREIDFGNKAKCVVMASKRILKELKDLQKDPPTSCSAGPVAEDMFHWQATIMGPGDSPYTGGVFLVSIHFPPDYPFKPPKVAFRTKVFHPNINSNGSICLDILKEQWSPALTISKVLLSICSLLTDPNPDDPLVPEIAHMYKTDRAKYEATARSWTQKYAMG</sequence>
<keyword evidence="2 7" id="KW-0547">Nucleotide-binding</keyword>
<evidence type="ECO:0000256" key="2">
    <source>
        <dbReference type="ARBA" id="ARBA00022741"/>
    </source>
</evidence>
<keyword evidence="12" id="KW-1185">Reference proteome</keyword>
<evidence type="ECO:0000256" key="9">
    <source>
        <dbReference type="SAM" id="Phobius"/>
    </source>
</evidence>
<comment type="similarity">
    <text evidence="7">Belongs to the ubiquitin-conjugating enzyme family.</text>
</comment>
<dbReference type="PROSITE" id="PS00183">
    <property type="entry name" value="UBC_1"/>
    <property type="match status" value="1"/>
</dbReference>
<accession>A0A5N5GZA1</accession>
<keyword evidence="9" id="KW-1133">Transmembrane helix</keyword>
<organism evidence="11 12">
    <name type="scientific">Pyrus ussuriensis x Pyrus communis</name>
    <dbReference type="NCBI Taxonomy" id="2448454"/>
    <lineage>
        <taxon>Eukaryota</taxon>
        <taxon>Viridiplantae</taxon>
        <taxon>Streptophyta</taxon>
        <taxon>Embryophyta</taxon>
        <taxon>Tracheophyta</taxon>
        <taxon>Spermatophyta</taxon>
        <taxon>Magnoliopsida</taxon>
        <taxon>eudicotyledons</taxon>
        <taxon>Gunneridae</taxon>
        <taxon>Pentapetalae</taxon>
        <taxon>rosids</taxon>
        <taxon>fabids</taxon>
        <taxon>Rosales</taxon>
        <taxon>Rosaceae</taxon>
        <taxon>Amygdaloideae</taxon>
        <taxon>Maleae</taxon>
        <taxon>Pyrus</taxon>
    </lineage>
</organism>
<dbReference type="Gene3D" id="3.10.110.10">
    <property type="entry name" value="Ubiquitin Conjugating Enzyme"/>
    <property type="match status" value="1"/>
</dbReference>
<keyword evidence="9" id="KW-0472">Membrane</keyword>
<evidence type="ECO:0000256" key="6">
    <source>
        <dbReference type="PROSITE-ProRule" id="PRU10133"/>
    </source>
</evidence>
<evidence type="ECO:0000256" key="1">
    <source>
        <dbReference type="ARBA" id="ARBA00022679"/>
    </source>
</evidence>
<dbReference type="FunFam" id="3.10.110.10:FF:000001">
    <property type="entry name" value="Ubiquitin-conjugating enzyme 28, E2"/>
    <property type="match status" value="1"/>
</dbReference>
<dbReference type="Proteomes" id="UP000327157">
    <property type="component" value="Unassembled WGS sequence"/>
</dbReference>
<dbReference type="SMART" id="SM00212">
    <property type="entry name" value="UBCc"/>
    <property type="match status" value="1"/>
</dbReference>
<evidence type="ECO:0000256" key="8">
    <source>
        <dbReference type="SAM" id="MobiDB-lite"/>
    </source>
</evidence>
<evidence type="ECO:0000256" key="5">
    <source>
        <dbReference type="ARBA" id="ARBA00043952"/>
    </source>
</evidence>
<evidence type="ECO:0000256" key="3">
    <source>
        <dbReference type="ARBA" id="ARBA00022786"/>
    </source>
</evidence>
<dbReference type="EMBL" id="SMOL01000268">
    <property type="protein sequence ID" value="KAB2620956.1"/>
    <property type="molecule type" value="Genomic_DNA"/>
</dbReference>
<keyword evidence="1" id="KW-0808">Transferase</keyword>
<dbReference type="OrthoDB" id="1157777at2759"/>
<feature type="domain" description="UBC core" evidence="10">
    <location>
        <begin position="242"/>
        <end position="388"/>
    </location>
</feature>
<gene>
    <name evidence="11" type="ORF">D8674_040354</name>
</gene>
<dbReference type="AlphaFoldDB" id="A0A5N5GZA1"/>
<dbReference type="PROSITE" id="PS50127">
    <property type="entry name" value="UBC_2"/>
    <property type="match status" value="1"/>
</dbReference>
<feature type="transmembrane region" description="Helical" evidence="9">
    <location>
        <begin position="58"/>
        <end position="91"/>
    </location>
</feature>
<evidence type="ECO:0000313" key="12">
    <source>
        <dbReference type="Proteomes" id="UP000327157"/>
    </source>
</evidence>
<evidence type="ECO:0000313" key="11">
    <source>
        <dbReference type="EMBL" id="KAB2620956.1"/>
    </source>
</evidence>
<dbReference type="InterPro" id="IPR000608">
    <property type="entry name" value="UBC"/>
</dbReference>
<dbReference type="SUPFAM" id="SSF54495">
    <property type="entry name" value="UBC-like"/>
    <property type="match status" value="1"/>
</dbReference>
<evidence type="ECO:0000259" key="10">
    <source>
        <dbReference type="PROSITE" id="PS50127"/>
    </source>
</evidence>
<comment type="caution">
    <text evidence="11">The sequence shown here is derived from an EMBL/GenBank/DDBJ whole genome shotgun (WGS) entry which is preliminary data.</text>
</comment>
<reference evidence="11 12" key="2">
    <citation type="submission" date="2019-11" db="EMBL/GenBank/DDBJ databases">
        <title>A de novo genome assembly of a pear dwarfing rootstock.</title>
        <authorList>
            <person name="Wang F."/>
            <person name="Wang J."/>
            <person name="Li S."/>
            <person name="Zhang Y."/>
            <person name="Fang M."/>
            <person name="Ma L."/>
            <person name="Zhao Y."/>
            <person name="Jiang S."/>
        </authorList>
    </citation>
    <scope>NUCLEOTIDE SEQUENCE [LARGE SCALE GENOMIC DNA]</scope>
    <source>
        <strain evidence="11">S2</strain>
        <tissue evidence="11">Leaf</tissue>
    </source>
</reference>
<protein>
    <recommendedName>
        <fullName evidence="10">UBC core domain-containing protein</fullName>
    </recommendedName>
</protein>
<dbReference type="GO" id="GO:0006511">
    <property type="term" value="P:ubiquitin-dependent protein catabolic process"/>
    <property type="evidence" value="ECO:0007669"/>
    <property type="project" value="UniProtKB-ARBA"/>
</dbReference>
<proteinExistence type="inferred from homology"/>
<keyword evidence="4 7" id="KW-0067">ATP-binding</keyword>
<dbReference type="InterPro" id="IPR016135">
    <property type="entry name" value="UBQ-conjugating_enzyme/RWD"/>
</dbReference>
<dbReference type="InterPro" id="IPR023313">
    <property type="entry name" value="UBQ-conjugating_AS"/>
</dbReference>
<feature type="active site" description="Glycyl thioester intermediate" evidence="6">
    <location>
        <position position="326"/>
    </location>
</feature>
<reference evidence="11 12" key="1">
    <citation type="submission" date="2019-09" db="EMBL/GenBank/DDBJ databases">
        <authorList>
            <person name="Ou C."/>
        </authorList>
    </citation>
    <scope>NUCLEOTIDE SEQUENCE [LARGE SCALE GENOMIC DNA]</scope>
    <source>
        <strain evidence="11">S2</strain>
        <tissue evidence="11">Leaf</tissue>
    </source>
</reference>
<dbReference type="GO" id="GO:0005524">
    <property type="term" value="F:ATP binding"/>
    <property type="evidence" value="ECO:0007669"/>
    <property type="project" value="UniProtKB-UniRule"/>
</dbReference>